<comment type="subcellular location">
    <subcellularLocation>
        <location evidence="6">Nucleus</location>
    </subcellularLocation>
</comment>
<dbReference type="PROSITE" id="PS50966">
    <property type="entry name" value="ZF_SWIM"/>
    <property type="match status" value="1"/>
</dbReference>
<dbReference type="InterPro" id="IPR006564">
    <property type="entry name" value="Znf_PMZ"/>
</dbReference>
<dbReference type="InterPro" id="IPR031052">
    <property type="entry name" value="FHY3/FAR1"/>
</dbReference>
<evidence type="ECO:0000256" key="3">
    <source>
        <dbReference type="ARBA" id="ARBA00022771"/>
    </source>
</evidence>
<dbReference type="PANTHER" id="PTHR31669:SF283">
    <property type="entry name" value="PROTEIN FAR1-RELATED SEQUENCE"/>
    <property type="match status" value="1"/>
</dbReference>
<accession>A0A444ZL01</accession>
<comment type="caution">
    <text evidence="9">The sequence shown here is derived from an EMBL/GenBank/DDBJ whole genome shotgun (WGS) entry which is preliminary data.</text>
</comment>
<keyword evidence="3 5" id="KW-0863">Zinc-finger</keyword>
<comment type="similarity">
    <text evidence="1 6">Belongs to the FHY3/FAR1 family.</text>
</comment>
<proteinExistence type="inferred from homology"/>
<protein>
    <recommendedName>
        <fullName evidence="6">Protein FAR1-RELATED SEQUENCE</fullName>
    </recommendedName>
</protein>
<keyword evidence="6" id="KW-0539">Nucleus</keyword>
<evidence type="ECO:0000313" key="9">
    <source>
        <dbReference type="EMBL" id="RYR14844.1"/>
    </source>
</evidence>
<evidence type="ECO:0000256" key="7">
    <source>
        <dbReference type="SAM" id="Phobius"/>
    </source>
</evidence>
<keyword evidence="7" id="KW-0472">Membrane</keyword>
<name>A0A444ZL01_ARAHY</name>
<evidence type="ECO:0000256" key="1">
    <source>
        <dbReference type="ARBA" id="ARBA00005889"/>
    </source>
</evidence>
<sequence length="326" mass="38167">MSVQRTIDNNEKAKIRATGGYRELSFIKEDVRNYITREVQNVSKLDMMLEITSGFEVIVSLLGLTDIVNFTVWIFMYFAYAIEASNCMSFSVFSDFFRAFRKSSFMDSSLSQSPLLGRHEKHTKESMHAFFNKFITCNRSLIQFVKQYDNCLESREQRERIGYCKFSYCHIVCNKIFNRSSISVNCITRSTQSALGYTVYKVVEQVSNSMFNKFAVTYDAISSEVKCQCLLFKLRGILCHHSLSALSFERVNKVSSRYILERWSKNIKKRHTHIKSKHNKPLLEPRSRRFDNFIFRSQNICEFESESEELTGILHRAYDNAMVEMQ</sequence>
<dbReference type="GO" id="GO:0008270">
    <property type="term" value="F:zinc ion binding"/>
    <property type="evidence" value="ECO:0007669"/>
    <property type="project" value="UniProtKB-UniRule"/>
</dbReference>
<dbReference type="InterPro" id="IPR007527">
    <property type="entry name" value="Znf_SWIM"/>
</dbReference>
<organism evidence="9 10">
    <name type="scientific">Arachis hypogaea</name>
    <name type="common">Peanut</name>
    <dbReference type="NCBI Taxonomy" id="3818"/>
    <lineage>
        <taxon>Eukaryota</taxon>
        <taxon>Viridiplantae</taxon>
        <taxon>Streptophyta</taxon>
        <taxon>Embryophyta</taxon>
        <taxon>Tracheophyta</taxon>
        <taxon>Spermatophyta</taxon>
        <taxon>Magnoliopsida</taxon>
        <taxon>eudicotyledons</taxon>
        <taxon>Gunneridae</taxon>
        <taxon>Pentapetalae</taxon>
        <taxon>rosids</taxon>
        <taxon>fabids</taxon>
        <taxon>Fabales</taxon>
        <taxon>Fabaceae</taxon>
        <taxon>Papilionoideae</taxon>
        <taxon>50 kb inversion clade</taxon>
        <taxon>dalbergioids sensu lato</taxon>
        <taxon>Dalbergieae</taxon>
        <taxon>Pterocarpus clade</taxon>
        <taxon>Arachis</taxon>
    </lineage>
</organism>
<dbReference type="SMART" id="SM00575">
    <property type="entry name" value="ZnF_PMZ"/>
    <property type="match status" value="1"/>
</dbReference>
<dbReference type="EMBL" id="SDMP01000014">
    <property type="protein sequence ID" value="RYR14844.1"/>
    <property type="molecule type" value="Genomic_DNA"/>
</dbReference>
<keyword evidence="7" id="KW-1133">Transmembrane helix</keyword>
<evidence type="ECO:0000313" key="10">
    <source>
        <dbReference type="Proteomes" id="UP000289738"/>
    </source>
</evidence>
<evidence type="ECO:0000259" key="8">
    <source>
        <dbReference type="PROSITE" id="PS50966"/>
    </source>
</evidence>
<dbReference type="AlphaFoldDB" id="A0A444ZL01"/>
<keyword evidence="10" id="KW-1185">Reference proteome</keyword>
<dbReference type="PANTHER" id="PTHR31669">
    <property type="entry name" value="PROTEIN FAR1-RELATED SEQUENCE 10-RELATED"/>
    <property type="match status" value="1"/>
</dbReference>
<feature type="transmembrane region" description="Helical" evidence="7">
    <location>
        <begin position="57"/>
        <end position="80"/>
    </location>
</feature>
<dbReference type="GO" id="GO:0006355">
    <property type="term" value="P:regulation of DNA-templated transcription"/>
    <property type="evidence" value="ECO:0007669"/>
    <property type="project" value="UniProtKB-UniRule"/>
</dbReference>
<evidence type="ECO:0000256" key="4">
    <source>
        <dbReference type="ARBA" id="ARBA00022833"/>
    </source>
</evidence>
<keyword evidence="4 6" id="KW-0862">Zinc</keyword>
<dbReference type="GO" id="GO:0005634">
    <property type="term" value="C:nucleus"/>
    <property type="evidence" value="ECO:0007669"/>
    <property type="project" value="UniProtKB-SubCell"/>
</dbReference>
<gene>
    <name evidence="9" type="ORF">Ahy_B04g071547</name>
</gene>
<evidence type="ECO:0000256" key="2">
    <source>
        <dbReference type="ARBA" id="ARBA00022723"/>
    </source>
</evidence>
<evidence type="ECO:0000256" key="6">
    <source>
        <dbReference type="RuleBase" id="RU367018"/>
    </source>
</evidence>
<reference evidence="9 10" key="1">
    <citation type="submission" date="2019-01" db="EMBL/GenBank/DDBJ databases">
        <title>Sequencing of cultivated peanut Arachis hypogaea provides insights into genome evolution and oil improvement.</title>
        <authorList>
            <person name="Chen X."/>
        </authorList>
    </citation>
    <scope>NUCLEOTIDE SEQUENCE [LARGE SCALE GENOMIC DNA]</scope>
    <source>
        <strain evidence="10">cv. Fuhuasheng</strain>
        <tissue evidence="9">Leaves</tissue>
    </source>
</reference>
<keyword evidence="7" id="KW-0812">Transmembrane</keyword>
<keyword evidence="2 6" id="KW-0479">Metal-binding</keyword>
<comment type="function">
    <text evidence="6">Putative transcription activator involved in regulating light control of development.</text>
</comment>
<evidence type="ECO:0000256" key="5">
    <source>
        <dbReference type="PROSITE-ProRule" id="PRU00325"/>
    </source>
</evidence>
<dbReference type="Proteomes" id="UP000289738">
    <property type="component" value="Chromosome B04"/>
</dbReference>
<feature type="domain" description="SWIM-type" evidence="8">
    <location>
        <begin position="214"/>
        <end position="250"/>
    </location>
</feature>